<evidence type="ECO:0000313" key="1">
    <source>
        <dbReference type="EMBL" id="KAK3047696.1"/>
    </source>
</evidence>
<keyword evidence="2" id="KW-1185">Reference proteome</keyword>
<dbReference type="InterPro" id="IPR053037">
    <property type="entry name" value="Pericyclase_pydY-like"/>
</dbReference>
<protein>
    <submittedName>
        <fullName evidence="1">Uncharacterized protein</fullName>
    </submittedName>
</protein>
<comment type="caution">
    <text evidence="1">The sequence shown here is derived from an EMBL/GenBank/DDBJ whole genome shotgun (WGS) entry which is preliminary data.</text>
</comment>
<evidence type="ECO:0000313" key="2">
    <source>
        <dbReference type="Proteomes" id="UP001271007"/>
    </source>
</evidence>
<dbReference type="Proteomes" id="UP001271007">
    <property type="component" value="Unassembled WGS sequence"/>
</dbReference>
<reference evidence="1" key="1">
    <citation type="submission" date="2023-04" db="EMBL/GenBank/DDBJ databases">
        <title>Black Yeasts Isolated from many extreme environments.</title>
        <authorList>
            <person name="Coleine C."/>
            <person name="Stajich J.E."/>
            <person name="Selbmann L."/>
        </authorList>
    </citation>
    <scope>NUCLEOTIDE SEQUENCE</scope>
    <source>
        <strain evidence="1">CCFEE 5312</strain>
    </source>
</reference>
<dbReference type="PANTHER" id="PTHR38115">
    <property type="entry name" value="LIPOCALIN-LIKE DOMAIN-CONTAINING PROTEIN"/>
    <property type="match status" value="1"/>
</dbReference>
<dbReference type="EMBL" id="JAWDJX010000058">
    <property type="protein sequence ID" value="KAK3047696.1"/>
    <property type="molecule type" value="Genomic_DNA"/>
</dbReference>
<sequence length="185" mass="21224">MAVPPSITIHSLTGSYTLNRQLSDSSQAVLKMQSIGFAIRQAVAYSTVTITLQQYTSADDNLPHLDQFQTSTGGIKNFEDRIMDWQWTIKENWIWGKVNGRSRYVKLGEIDDAWLKEGWEDAEAKVVEGFAEGVKDGWTAWQIWGFANVYGERKHVRRIVASRPGWKEQRIRMVYDWKGPAQAQK</sequence>
<dbReference type="AlphaFoldDB" id="A0AAJ0G888"/>
<gene>
    <name evidence="1" type="ORF">LTR09_010954</name>
</gene>
<proteinExistence type="predicted"/>
<accession>A0AAJ0G888</accession>
<name>A0AAJ0G888_9PEZI</name>
<dbReference type="PANTHER" id="PTHR38115:SF1">
    <property type="entry name" value="LIPOCALIN-LIKE DOMAIN-CONTAINING PROTEIN"/>
    <property type="match status" value="1"/>
</dbReference>
<organism evidence="1 2">
    <name type="scientific">Extremus antarcticus</name>
    <dbReference type="NCBI Taxonomy" id="702011"/>
    <lineage>
        <taxon>Eukaryota</taxon>
        <taxon>Fungi</taxon>
        <taxon>Dikarya</taxon>
        <taxon>Ascomycota</taxon>
        <taxon>Pezizomycotina</taxon>
        <taxon>Dothideomycetes</taxon>
        <taxon>Dothideomycetidae</taxon>
        <taxon>Mycosphaerellales</taxon>
        <taxon>Extremaceae</taxon>
        <taxon>Extremus</taxon>
    </lineage>
</organism>